<accession>A0A549TFN4</accession>
<feature type="compositionally biased region" description="Polar residues" evidence="1">
    <location>
        <begin position="1"/>
        <end position="18"/>
    </location>
</feature>
<evidence type="ECO:0000313" key="3">
    <source>
        <dbReference type="Proteomes" id="UP000316801"/>
    </source>
</evidence>
<proteinExistence type="predicted"/>
<dbReference type="Proteomes" id="UP000316801">
    <property type="component" value="Unassembled WGS sequence"/>
</dbReference>
<sequence>MNDTASSQAQKPANTGQVLTAGPSPAEEFLANQRRTQPVLDTKRQGFSQRFRGIVAQNSEVVLQTNGVVLNTVNFELLKTGYSELTIFPSSSRDGVPGAMTAYAPDKPPKPNQGAAMRAVNAAKKAGKILSIIRGPLDQIMDMQVYFGDDHWSDTYNSGRTYHFRTKGAAETAMIKLKLNNPMNSAYFNMFVTIRMVPPEPQQSANNANQTGVLDTIGDYVNAVRNFARNHNPF</sequence>
<keyword evidence="3" id="KW-1185">Reference proteome</keyword>
<protein>
    <submittedName>
        <fullName evidence="2">Uncharacterized protein</fullName>
    </submittedName>
</protein>
<comment type="caution">
    <text evidence="2">The sequence shown here is derived from an EMBL/GenBank/DDBJ whole genome shotgun (WGS) entry which is preliminary data.</text>
</comment>
<evidence type="ECO:0000313" key="2">
    <source>
        <dbReference type="EMBL" id="TRL41335.1"/>
    </source>
</evidence>
<name>A0A549TFN4_9HYPH</name>
<feature type="region of interest" description="Disordered" evidence="1">
    <location>
        <begin position="1"/>
        <end position="22"/>
    </location>
</feature>
<dbReference type="AlphaFoldDB" id="A0A549TFN4"/>
<reference evidence="2 3" key="1">
    <citation type="submission" date="2019-07" db="EMBL/GenBank/DDBJ databases">
        <title>Ln-dependent methylotrophs.</title>
        <authorList>
            <person name="Tani A."/>
        </authorList>
    </citation>
    <scope>NUCLEOTIDE SEQUENCE [LARGE SCALE GENOMIC DNA]</scope>
    <source>
        <strain evidence="2 3">SM12</strain>
    </source>
</reference>
<dbReference type="RefSeq" id="WP_143124036.1">
    <property type="nucleotide sequence ID" value="NZ_VJMG01000010.1"/>
</dbReference>
<evidence type="ECO:0000256" key="1">
    <source>
        <dbReference type="SAM" id="MobiDB-lite"/>
    </source>
</evidence>
<organism evidence="2 3">
    <name type="scientific">Rhizobium straminoryzae</name>
    <dbReference type="NCBI Taxonomy" id="1387186"/>
    <lineage>
        <taxon>Bacteria</taxon>
        <taxon>Pseudomonadati</taxon>
        <taxon>Pseudomonadota</taxon>
        <taxon>Alphaproteobacteria</taxon>
        <taxon>Hyphomicrobiales</taxon>
        <taxon>Rhizobiaceae</taxon>
        <taxon>Rhizobium/Agrobacterium group</taxon>
        <taxon>Rhizobium</taxon>
    </lineage>
</organism>
<gene>
    <name evidence="2" type="ORF">FNA46_05210</name>
</gene>
<dbReference type="EMBL" id="VJMG01000010">
    <property type="protein sequence ID" value="TRL41335.1"/>
    <property type="molecule type" value="Genomic_DNA"/>
</dbReference>